<feature type="compositionally biased region" description="Basic residues" evidence="1">
    <location>
        <begin position="238"/>
        <end position="247"/>
    </location>
</feature>
<dbReference type="Proteomes" id="UP000887578">
    <property type="component" value="Unplaced"/>
</dbReference>
<feature type="region of interest" description="Disordered" evidence="1">
    <location>
        <begin position="146"/>
        <end position="186"/>
    </location>
</feature>
<accession>A0A914QE69</accession>
<evidence type="ECO:0000256" key="1">
    <source>
        <dbReference type="SAM" id="MobiDB-lite"/>
    </source>
</evidence>
<organism evidence="2 3">
    <name type="scientific">Panagrolaimus davidi</name>
    <dbReference type="NCBI Taxonomy" id="227884"/>
    <lineage>
        <taxon>Eukaryota</taxon>
        <taxon>Metazoa</taxon>
        <taxon>Ecdysozoa</taxon>
        <taxon>Nematoda</taxon>
        <taxon>Chromadorea</taxon>
        <taxon>Rhabditida</taxon>
        <taxon>Tylenchina</taxon>
        <taxon>Panagrolaimomorpha</taxon>
        <taxon>Panagrolaimoidea</taxon>
        <taxon>Panagrolaimidae</taxon>
        <taxon>Panagrolaimus</taxon>
    </lineage>
</organism>
<proteinExistence type="predicted"/>
<name>A0A914QE69_9BILA</name>
<evidence type="ECO:0000313" key="2">
    <source>
        <dbReference type="Proteomes" id="UP000887578"/>
    </source>
</evidence>
<dbReference type="WBParaSite" id="PDA_v2.g27668.t1">
    <property type="protein sequence ID" value="PDA_v2.g27668.t1"/>
    <property type="gene ID" value="PDA_v2.g27668"/>
</dbReference>
<protein>
    <submittedName>
        <fullName evidence="3">Uncharacterized protein</fullName>
    </submittedName>
</protein>
<keyword evidence="2" id="KW-1185">Reference proteome</keyword>
<feature type="compositionally biased region" description="Basic and acidic residues" evidence="1">
    <location>
        <begin position="45"/>
        <end position="54"/>
    </location>
</feature>
<feature type="region of interest" description="Disordered" evidence="1">
    <location>
        <begin position="1"/>
        <end position="125"/>
    </location>
</feature>
<feature type="compositionally biased region" description="Basic residues" evidence="1">
    <location>
        <begin position="12"/>
        <end position="44"/>
    </location>
</feature>
<sequence length="247" mass="27998">MLLQLPVVVRKNQSRRSKRGSHSSNSSRRRGQFSKRGIISRRKKREDGRGSPKERQRKSQVARNLPRRPNGTFAPLSGLVTPPNRSSRPEQQESDPEESFLNTTGPKLPPGRHINDLVQTPEGQKRLQRSIVKSVEKVLAKTIERLGEGTRLNFDSDESNFDESDSDGNDSGEESFLNTTGPKLPAGKYIQQFVQTPEYQKMLKKQLMKTLNEMGGSLLNFDSDDDKQGQKKNPATPRQRRSSRSRM</sequence>
<feature type="region of interest" description="Disordered" evidence="1">
    <location>
        <begin position="216"/>
        <end position="247"/>
    </location>
</feature>
<evidence type="ECO:0000313" key="3">
    <source>
        <dbReference type="WBParaSite" id="PDA_v2.g27668.t1"/>
    </source>
</evidence>
<reference evidence="3" key="1">
    <citation type="submission" date="2022-11" db="UniProtKB">
        <authorList>
            <consortium name="WormBaseParasite"/>
        </authorList>
    </citation>
    <scope>IDENTIFICATION</scope>
</reference>
<dbReference type="AlphaFoldDB" id="A0A914QE69"/>
<feature type="compositionally biased region" description="Acidic residues" evidence="1">
    <location>
        <begin position="155"/>
        <end position="173"/>
    </location>
</feature>